<reference evidence="1" key="1">
    <citation type="journal article" date="2021" name="Proc. Natl. Acad. Sci. U.S.A.">
        <title>A Catalog of Tens of Thousands of Viruses from Human Metagenomes Reveals Hidden Associations with Chronic Diseases.</title>
        <authorList>
            <person name="Tisza M.J."/>
            <person name="Buck C.B."/>
        </authorList>
    </citation>
    <scope>NUCLEOTIDE SEQUENCE</scope>
    <source>
        <strain evidence="1">CtmTa7</strain>
    </source>
</reference>
<accession>A0A8S5RC81</accession>
<dbReference type="EMBL" id="BK059091">
    <property type="protein sequence ID" value="DAE28689.1"/>
    <property type="molecule type" value="Genomic_DNA"/>
</dbReference>
<organism evidence="1">
    <name type="scientific">virus sp. ctmTa7</name>
    <dbReference type="NCBI Taxonomy" id="2828255"/>
    <lineage>
        <taxon>Viruses</taxon>
    </lineage>
</organism>
<proteinExistence type="predicted"/>
<sequence length="59" mass="6841">MNRVVEILVRRDGITEAEAKSILNDVRQMFKECNYDSDECEDIMACELGLELDYLLDVL</sequence>
<evidence type="ECO:0000313" key="1">
    <source>
        <dbReference type="EMBL" id="DAE28689.1"/>
    </source>
</evidence>
<name>A0A8S5RC81_9VIRU</name>
<protein>
    <submittedName>
        <fullName evidence="1">Uncharacterized protein</fullName>
    </submittedName>
</protein>